<dbReference type="InterPro" id="IPR012677">
    <property type="entry name" value="Nucleotide-bd_a/b_plait_sf"/>
</dbReference>
<feature type="region of interest" description="Disordered" evidence="4">
    <location>
        <begin position="281"/>
        <end position="331"/>
    </location>
</feature>
<evidence type="ECO:0000256" key="1">
    <source>
        <dbReference type="ARBA" id="ARBA00022443"/>
    </source>
</evidence>
<dbReference type="PROSITE" id="PS50002">
    <property type="entry name" value="SH3"/>
    <property type="match status" value="1"/>
</dbReference>
<feature type="domain" description="RRM" evidence="6">
    <location>
        <begin position="199"/>
        <end position="277"/>
    </location>
</feature>
<name>A0ABQ9XPW3_9EUKA</name>
<dbReference type="InterPro" id="IPR036028">
    <property type="entry name" value="SH3-like_dom_sf"/>
</dbReference>
<feature type="compositionally biased region" description="Polar residues" evidence="4">
    <location>
        <begin position="310"/>
        <end position="329"/>
    </location>
</feature>
<feature type="compositionally biased region" description="Pro residues" evidence="4">
    <location>
        <begin position="561"/>
        <end position="571"/>
    </location>
</feature>
<feature type="region of interest" description="Disordered" evidence="4">
    <location>
        <begin position="172"/>
        <end position="194"/>
    </location>
</feature>
<dbReference type="Pfam" id="PF00018">
    <property type="entry name" value="SH3_1"/>
    <property type="match status" value="1"/>
</dbReference>
<dbReference type="Gene3D" id="3.30.70.330">
    <property type="match status" value="1"/>
</dbReference>
<dbReference type="InterPro" id="IPR035979">
    <property type="entry name" value="RBD_domain_sf"/>
</dbReference>
<keyword evidence="2" id="KW-0694">RNA-binding</keyword>
<evidence type="ECO:0000259" key="5">
    <source>
        <dbReference type="PROSITE" id="PS50002"/>
    </source>
</evidence>
<dbReference type="PROSITE" id="PS50102">
    <property type="entry name" value="RRM"/>
    <property type="match status" value="1"/>
</dbReference>
<feature type="compositionally biased region" description="Polar residues" evidence="4">
    <location>
        <begin position="473"/>
        <end position="482"/>
    </location>
</feature>
<feature type="compositionally biased region" description="Pro residues" evidence="4">
    <location>
        <begin position="620"/>
        <end position="634"/>
    </location>
</feature>
<organism evidence="7 8">
    <name type="scientific">Blattamonas nauphoetae</name>
    <dbReference type="NCBI Taxonomy" id="2049346"/>
    <lineage>
        <taxon>Eukaryota</taxon>
        <taxon>Metamonada</taxon>
        <taxon>Preaxostyla</taxon>
        <taxon>Oxymonadida</taxon>
        <taxon>Blattamonas</taxon>
    </lineage>
</organism>
<dbReference type="CDD" id="cd00590">
    <property type="entry name" value="RRM_SF"/>
    <property type="match status" value="2"/>
</dbReference>
<feature type="domain" description="SH3" evidence="5">
    <location>
        <begin position="2"/>
        <end position="65"/>
    </location>
</feature>
<feature type="compositionally biased region" description="Basic and acidic residues" evidence="4">
    <location>
        <begin position="294"/>
        <end position="305"/>
    </location>
</feature>
<feature type="compositionally biased region" description="Polar residues" evidence="4">
    <location>
        <begin position="506"/>
        <end position="515"/>
    </location>
</feature>
<reference evidence="7 8" key="1">
    <citation type="journal article" date="2022" name="bioRxiv">
        <title>Genomics of Preaxostyla Flagellates Illuminates Evolutionary Transitions and the Path Towards Mitochondrial Loss.</title>
        <authorList>
            <person name="Novak L.V.F."/>
            <person name="Treitli S.C."/>
            <person name="Pyrih J."/>
            <person name="Halakuc P."/>
            <person name="Pipaliya S.V."/>
            <person name="Vacek V."/>
            <person name="Brzon O."/>
            <person name="Soukal P."/>
            <person name="Eme L."/>
            <person name="Dacks J.B."/>
            <person name="Karnkowska A."/>
            <person name="Elias M."/>
            <person name="Hampl V."/>
        </authorList>
    </citation>
    <scope>NUCLEOTIDE SEQUENCE [LARGE SCALE GENOMIC DNA]</scope>
    <source>
        <strain evidence="7">NAU3</strain>
        <tissue evidence="7">Gut</tissue>
    </source>
</reference>
<keyword evidence="1 3" id="KW-0728">SH3 domain</keyword>
<gene>
    <name evidence="7" type="ORF">BLNAU_10640</name>
</gene>
<evidence type="ECO:0000256" key="3">
    <source>
        <dbReference type="PROSITE-ProRule" id="PRU00192"/>
    </source>
</evidence>
<evidence type="ECO:0000256" key="4">
    <source>
        <dbReference type="SAM" id="MobiDB-lite"/>
    </source>
</evidence>
<proteinExistence type="predicted"/>
<comment type="caution">
    <text evidence="7">The sequence shown here is derived from an EMBL/GenBank/DDBJ whole genome shotgun (WGS) entry which is preliminary data.</text>
</comment>
<dbReference type="SMART" id="SM00326">
    <property type="entry name" value="SH3"/>
    <property type="match status" value="1"/>
</dbReference>
<evidence type="ECO:0000259" key="6">
    <source>
        <dbReference type="PROSITE" id="PS50102"/>
    </source>
</evidence>
<accession>A0ABQ9XPW3</accession>
<dbReference type="SUPFAM" id="SSF54928">
    <property type="entry name" value="RNA-binding domain, RBD"/>
    <property type="match status" value="1"/>
</dbReference>
<feature type="region of interest" description="Disordered" evidence="4">
    <location>
        <begin position="415"/>
        <end position="652"/>
    </location>
</feature>
<dbReference type="Gene3D" id="2.30.30.40">
    <property type="entry name" value="SH3 Domains"/>
    <property type="match status" value="1"/>
</dbReference>
<dbReference type="EMBL" id="JARBJD010000078">
    <property type="protein sequence ID" value="KAK2954472.1"/>
    <property type="molecule type" value="Genomic_DNA"/>
</dbReference>
<dbReference type="Proteomes" id="UP001281761">
    <property type="component" value="Unassembled WGS sequence"/>
</dbReference>
<feature type="compositionally biased region" description="Polar residues" evidence="4">
    <location>
        <begin position="538"/>
        <end position="555"/>
    </location>
</feature>
<protein>
    <submittedName>
        <fullName evidence="7">Uncharacterized protein</fullName>
    </submittedName>
</protein>
<evidence type="ECO:0000313" key="7">
    <source>
        <dbReference type="EMBL" id="KAK2954472.1"/>
    </source>
</evidence>
<feature type="compositionally biased region" description="Pro residues" evidence="4">
    <location>
        <begin position="597"/>
        <end position="608"/>
    </location>
</feature>
<feature type="compositionally biased region" description="Pro residues" evidence="4">
    <location>
        <begin position="420"/>
        <end position="436"/>
    </location>
</feature>
<evidence type="ECO:0000256" key="2">
    <source>
        <dbReference type="PROSITE-ProRule" id="PRU00176"/>
    </source>
</evidence>
<feature type="compositionally biased region" description="Polar residues" evidence="4">
    <location>
        <begin position="453"/>
        <end position="465"/>
    </location>
</feature>
<dbReference type="InterPro" id="IPR000504">
    <property type="entry name" value="RRM_dom"/>
</dbReference>
<dbReference type="SMART" id="SM00360">
    <property type="entry name" value="RRM"/>
    <property type="match status" value="2"/>
</dbReference>
<dbReference type="SUPFAM" id="SSF50044">
    <property type="entry name" value="SH3-domain"/>
    <property type="match status" value="1"/>
</dbReference>
<sequence length="703" mass="77397">MTNFRTWTALFDYAADGQSNQISLTVGNSYQILHDPEPSGWVHVRDPKTDKQGYAPESYFQKSPPPQSAHLSTSLQNHDRETTSLTRPSQKGPLAVFHFLNLPDDVTKDEIIALCRKDSEVTDVQLFPKDRFHTSTGAKVTLFPFGSEQLFLEKVKMYHLRGHTPTVTLIRMPKSKDNPQRASGGPSHQTASSIEYSPTKILLKPLPDSVKESEVRTAFRGFSITSYEEKRNKDKRGSKVAYIDFIHTDMQERALKMDGKLILGGVKQNVYVAYAAKSHNAKKPKINPAQPKLKANEQPKEDRFHHVPQPVSSQNNHTAQTTLSHPQHTPHNDVPIIQRYELLVKNIPPSVSIKMLADFFSSLKVEEIRFLQKVDVDGAKSAIISLSDPNERQTALQFGERMQLGGVRQVVSIWTEPSQSPSPPPNAPQRPPPPKEPPQHTLPTVQHPPQPPIYQSSAFASTPQATLDAPTNRPLSNLTQFLSPLPNAAPRASTQFVLPPPPPNTQAPASYTVQPTPAGPSSAGIPPVPPFPNRNRFTSVPQMPAQPQSSHQVANVSFAHLPPPPIPPPHSQPHAASFHSGLYPSGNPVAGSQFPHFAPPQPSPPQPPSYLHSQFASPASPSPPSFPPQVPNPTAPSYSAQPHPGNHDWGTCPLSNKKIVSPGWIKGMEDVIYDYDALTNFVKENGINPSTFEPMQLNQICHS</sequence>
<feature type="region of interest" description="Disordered" evidence="4">
    <location>
        <begin position="37"/>
        <end position="89"/>
    </location>
</feature>
<keyword evidence="8" id="KW-1185">Reference proteome</keyword>
<evidence type="ECO:0000313" key="8">
    <source>
        <dbReference type="Proteomes" id="UP001281761"/>
    </source>
</evidence>
<dbReference type="InterPro" id="IPR001452">
    <property type="entry name" value="SH3_domain"/>
</dbReference>